<dbReference type="Gene3D" id="1.25.40.10">
    <property type="entry name" value="Tetratricopeptide repeat domain"/>
    <property type="match status" value="1"/>
</dbReference>
<evidence type="ECO:0000256" key="1">
    <source>
        <dbReference type="ARBA" id="ARBA00000085"/>
    </source>
</evidence>
<dbReference type="InterPro" id="IPR036890">
    <property type="entry name" value="HATPase_C_sf"/>
</dbReference>
<dbReference type="Gene3D" id="3.30.450.20">
    <property type="entry name" value="PAS domain"/>
    <property type="match status" value="1"/>
</dbReference>
<evidence type="ECO:0000256" key="4">
    <source>
        <dbReference type="ARBA" id="ARBA00022679"/>
    </source>
</evidence>
<dbReference type="InterPro" id="IPR019734">
    <property type="entry name" value="TPR_rpt"/>
</dbReference>
<dbReference type="InterPro" id="IPR005467">
    <property type="entry name" value="His_kinase_dom"/>
</dbReference>
<dbReference type="InterPro" id="IPR003594">
    <property type="entry name" value="HATPase_dom"/>
</dbReference>
<dbReference type="Proteomes" id="UP001596997">
    <property type="component" value="Unassembled WGS sequence"/>
</dbReference>
<gene>
    <name evidence="11" type="ORF">ACFQ1O_03885</name>
</gene>
<protein>
    <recommendedName>
        <fullName evidence="2">histidine kinase</fullName>
        <ecNumber evidence="2">2.7.13.3</ecNumber>
    </recommendedName>
</protein>
<evidence type="ECO:0000256" key="2">
    <source>
        <dbReference type="ARBA" id="ARBA00012438"/>
    </source>
</evidence>
<evidence type="ECO:0000256" key="9">
    <source>
        <dbReference type="SAM" id="Phobius"/>
    </source>
</evidence>
<feature type="transmembrane region" description="Helical" evidence="9">
    <location>
        <begin position="401"/>
        <end position="420"/>
    </location>
</feature>
<keyword evidence="12" id="KW-1185">Reference proteome</keyword>
<evidence type="ECO:0000256" key="6">
    <source>
        <dbReference type="ARBA" id="ARBA00022777"/>
    </source>
</evidence>
<keyword evidence="3" id="KW-0597">Phosphoprotein</keyword>
<keyword evidence="9" id="KW-0472">Membrane</keyword>
<dbReference type="PROSITE" id="PS50005">
    <property type="entry name" value="TPR"/>
    <property type="match status" value="3"/>
</dbReference>
<dbReference type="RefSeq" id="WP_377713551.1">
    <property type="nucleotide sequence ID" value="NZ_JBHTJM010000005.1"/>
</dbReference>
<accession>A0ABW3I043</accession>
<dbReference type="InterPro" id="IPR011495">
    <property type="entry name" value="Sig_transdc_His_kin_sub2_dim/P"/>
</dbReference>
<evidence type="ECO:0000256" key="8">
    <source>
        <dbReference type="PROSITE-ProRule" id="PRU00339"/>
    </source>
</evidence>
<keyword evidence="7" id="KW-0067">ATP-binding</keyword>
<dbReference type="Pfam" id="PF02518">
    <property type="entry name" value="HATPase_c"/>
    <property type="match status" value="1"/>
</dbReference>
<dbReference type="Pfam" id="PF13424">
    <property type="entry name" value="TPR_12"/>
    <property type="match status" value="1"/>
</dbReference>
<dbReference type="SMART" id="SM00028">
    <property type="entry name" value="TPR"/>
    <property type="match status" value="4"/>
</dbReference>
<name>A0ABW3I043_9FLAO</name>
<evidence type="ECO:0000256" key="3">
    <source>
        <dbReference type="ARBA" id="ARBA00022553"/>
    </source>
</evidence>
<dbReference type="SUPFAM" id="SSF48452">
    <property type="entry name" value="TPR-like"/>
    <property type="match status" value="1"/>
</dbReference>
<evidence type="ECO:0000313" key="12">
    <source>
        <dbReference type="Proteomes" id="UP001596997"/>
    </source>
</evidence>
<evidence type="ECO:0000256" key="5">
    <source>
        <dbReference type="ARBA" id="ARBA00022741"/>
    </source>
</evidence>
<keyword evidence="8" id="KW-0802">TPR repeat</keyword>
<dbReference type="EMBL" id="JBHTJM010000005">
    <property type="protein sequence ID" value="MFD0963143.1"/>
    <property type="molecule type" value="Genomic_DNA"/>
</dbReference>
<comment type="caution">
    <text evidence="11">The sequence shown here is derived from an EMBL/GenBank/DDBJ whole genome shotgun (WGS) entry which is preliminary data.</text>
</comment>
<dbReference type="PROSITE" id="PS50293">
    <property type="entry name" value="TPR_REGION"/>
    <property type="match status" value="1"/>
</dbReference>
<organism evidence="11 12">
    <name type="scientific">Pseudofulvibacter geojedonensis</name>
    <dbReference type="NCBI Taxonomy" id="1123758"/>
    <lineage>
        <taxon>Bacteria</taxon>
        <taxon>Pseudomonadati</taxon>
        <taxon>Bacteroidota</taxon>
        <taxon>Flavobacteriia</taxon>
        <taxon>Flavobacteriales</taxon>
        <taxon>Flavobacteriaceae</taxon>
        <taxon>Pseudofulvibacter</taxon>
    </lineage>
</organism>
<dbReference type="PROSITE" id="PS50109">
    <property type="entry name" value="HIS_KIN"/>
    <property type="match status" value="1"/>
</dbReference>
<keyword evidence="6" id="KW-0418">Kinase</keyword>
<feature type="domain" description="Histidine kinase" evidence="10">
    <location>
        <begin position="453"/>
        <end position="641"/>
    </location>
</feature>
<evidence type="ECO:0000313" key="11">
    <source>
        <dbReference type="EMBL" id="MFD0963143.1"/>
    </source>
</evidence>
<dbReference type="InterPro" id="IPR011990">
    <property type="entry name" value="TPR-like_helical_dom_sf"/>
</dbReference>
<keyword evidence="9" id="KW-0812">Transmembrane</keyword>
<feature type="repeat" description="TPR" evidence="8">
    <location>
        <begin position="243"/>
        <end position="276"/>
    </location>
</feature>
<feature type="repeat" description="TPR" evidence="8">
    <location>
        <begin position="123"/>
        <end position="156"/>
    </location>
</feature>
<comment type="catalytic activity">
    <reaction evidence="1">
        <text>ATP + protein L-histidine = ADP + protein N-phospho-L-histidine.</text>
        <dbReference type="EC" id="2.7.13.3"/>
    </reaction>
</comment>
<sequence>MTRKINAFLKFFLLLFFFPLIVMAQNYADKSFYLVDSLNYNSIIESEKKLLDSSLIKYHSAKSNLKKLEAIDSIVENSWDKNIWPKYNEWMLQFIKNHITELPNDFSRKNFTEQEIQFFKYYAKGINNRGYFFTETGDIKRALKYYYESLSIREQLNDSLGLSESYNNLGAIYATQKNYEKALTYINKALKLLRGLEDENAIATTLANRGITLERLGKKAEGLISLEEGLALTRKLGNNAGLIVILNSLGAFHLENKDFKKSLEYFNESSQLAEKTGFRSGYIYSLIKLSEIHFLEGEFLKAKDEAIKAHQIALNLNAPENLIITSSMLSKIYQKEGNWKDAFAMNVKHYEMRDSIQNSEIEQNIIEQKAAYDLNKKQKEIELLSVKNEMQELKLAKNKNSIIFISIALLLAIIAALTSFRSYKKKQYINKLLQRQKNEISRQNDAKKMMLQEIHHRVKNNLQVVNSLLRMQSSKMEDENVVHMFRETQNRVRSMAKLHEKMYQSGDLENLNTKEHITLLIEEIVKNYTIGTKIKLDVFIDELKIDAQTMMPLSLIINEMITNSLKYAFENRKKGTIIVKLNQKDQLNELQVGDDGIGFLANKVKKGLGSKLIESFTKQINGNLEKTINKGTLYRITFPRI</sequence>
<keyword evidence="5" id="KW-0547">Nucleotide-binding</keyword>
<evidence type="ECO:0000259" key="10">
    <source>
        <dbReference type="PROSITE" id="PS50109"/>
    </source>
</evidence>
<keyword evidence="4" id="KW-0808">Transferase</keyword>
<feature type="repeat" description="TPR" evidence="8">
    <location>
        <begin position="163"/>
        <end position="196"/>
    </location>
</feature>
<dbReference type="SUPFAM" id="SSF55874">
    <property type="entry name" value="ATPase domain of HSP90 chaperone/DNA topoisomerase II/histidine kinase"/>
    <property type="match status" value="1"/>
</dbReference>
<dbReference type="PANTHER" id="PTHR41523:SF8">
    <property type="entry name" value="ETHYLENE RESPONSE SENSOR PROTEIN"/>
    <property type="match status" value="1"/>
</dbReference>
<dbReference type="PANTHER" id="PTHR41523">
    <property type="entry name" value="TWO-COMPONENT SYSTEM SENSOR PROTEIN"/>
    <property type="match status" value="1"/>
</dbReference>
<reference evidence="12" key="1">
    <citation type="journal article" date="2019" name="Int. J. Syst. Evol. Microbiol.">
        <title>The Global Catalogue of Microorganisms (GCM) 10K type strain sequencing project: providing services to taxonomists for standard genome sequencing and annotation.</title>
        <authorList>
            <consortium name="The Broad Institute Genomics Platform"/>
            <consortium name="The Broad Institute Genome Sequencing Center for Infectious Disease"/>
            <person name="Wu L."/>
            <person name="Ma J."/>
        </authorList>
    </citation>
    <scope>NUCLEOTIDE SEQUENCE [LARGE SCALE GENOMIC DNA]</scope>
    <source>
        <strain evidence="12">CCUG 62114</strain>
    </source>
</reference>
<keyword evidence="9" id="KW-1133">Transmembrane helix</keyword>
<proteinExistence type="predicted"/>
<evidence type="ECO:0000256" key="7">
    <source>
        <dbReference type="ARBA" id="ARBA00022840"/>
    </source>
</evidence>
<dbReference type="Gene3D" id="3.30.565.10">
    <property type="entry name" value="Histidine kinase-like ATPase, C-terminal domain"/>
    <property type="match status" value="1"/>
</dbReference>
<dbReference type="EC" id="2.7.13.3" evidence="2"/>
<dbReference type="Pfam" id="PF07568">
    <property type="entry name" value="HisKA_2"/>
    <property type="match status" value="1"/>
</dbReference>